<dbReference type="PRINTS" id="PR00508">
    <property type="entry name" value="S21N4MTFRASE"/>
</dbReference>
<comment type="caution">
    <text evidence="7">The sequence shown here is derived from an EMBL/GenBank/DDBJ whole genome shotgun (WGS) entry which is preliminary data.</text>
</comment>
<dbReference type="Gene3D" id="3.40.50.150">
    <property type="entry name" value="Vaccinia Virus protein VP39"/>
    <property type="match status" value="1"/>
</dbReference>
<dbReference type="GO" id="GO:0008170">
    <property type="term" value="F:N-methyltransferase activity"/>
    <property type="evidence" value="ECO:0007669"/>
    <property type="project" value="InterPro"/>
</dbReference>
<accession>A0A270B8N2</accession>
<reference evidence="7 8" key="1">
    <citation type="submission" date="2017-04" db="EMBL/GenBank/DDBJ databases">
        <title>Kefir bacterial isolates.</title>
        <authorList>
            <person name="Kim Y."/>
            <person name="Blasche S."/>
            <person name="Patil K.R."/>
        </authorList>
    </citation>
    <scope>NUCLEOTIDE SEQUENCE [LARGE SCALE GENOMIC DNA]</scope>
    <source>
        <strain evidence="7 8">KR-2</strain>
    </source>
</reference>
<organism evidence="7 8">
    <name type="scientific">Acetobacter syzygii</name>
    <dbReference type="NCBI Taxonomy" id="146476"/>
    <lineage>
        <taxon>Bacteria</taxon>
        <taxon>Pseudomonadati</taxon>
        <taxon>Pseudomonadota</taxon>
        <taxon>Alphaproteobacteria</taxon>
        <taxon>Acetobacterales</taxon>
        <taxon>Acetobacteraceae</taxon>
        <taxon>Acetobacter</taxon>
    </lineage>
</organism>
<dbReference type="Pfam" id="PF01555">
    <property type="entry name" value="N6_N4_Mtase"/>
    <property type="match status" value="1"/>
</dbReference>
<comment type="catalytic activity">
    <reaction evidence="4">
        <text>a 2'-deoxyadenosine in DNA + S-adenosyl-L-methionine = an N(6)-methyl-2'-deoxyadenosine in DNA + S-adenosyl-L-homocysteine + H(+)</text>
        <dbReference type="Rhea" id="RHEA:15197"/>
        <dbReference type="Rhea" id="RHEA-COMP:12418"/>
        <dbReference type="Rhea" id="RHEA-COMP:12419"/>
        <dbReference type="ChEBI" id="CHEBI:15378"/>
        <dbReference type="ChEBI" id="CHEBI:57856"/>
        <dbReference type="ChEBI" id="CHEBI:59789"/>
        <dbReference type="ChEBI" id="CHEBI:90615"/>
        <dbReference type="ChEBI" id="CHEBI:90616"/>
        <dbReference type="EC" id="2.1.1.72"/>
    </reaction>
</comment>
<dbReference type="GO" id="GO:0032259">
    <property type="term" value="P:methylation"/>
    <property type="evidence" value="ECO:0007669"/>
    <property type="project" value="UniProtKB-KW"/>
</dbReference>
<comment type="similarity">
    <text evidence="1 5">Belongs to the N(4)/N(6)-methyltransferase family.</text>
</comment>
<proteinExistence type="inferred from homology"/>
<dbReference type="AlphaFoldDB" id="A0A270B8N2"/>
<keyword evidence="8" id="KW-1185">Reference proteome</keyword>
<gene>
    <name evidence="7" type="ORF">B9K05_11775</name>
</gene>
<dbReference type="OrthoDB" id="9800801at2"/>
<evidence type="ECO:0000259" key="6">
    <source>
        <dbReference type="Pfam" id="PF01555"/>
    </source>
</evidence>
<name>A0A270B8N2_9PROT</name>
<dbReference type="EC" id="2.1.1.-" evidence="5"/>
<keyword evidence="2" id="KW-0489">Methyltransferase</keyword>
<dbReference type="STRING" id="1231343.Absy_015_013"/>
<protein>
    <recommendedName>
        <fullName evidence="5">Methyltransferase</fullName>
        <ecNumber evidence="5">2.1.1.-</ecNumber>
    </recommendedName>
</protein>
<dbReference type="InterPro" id="IPR001091">
    <property type="entry name" value="RM_Methyltransferase"/>
</dbReference>
<evidence type="ECO:0000256" key="2">
    <source>
        <dbReference type="ARBA" id="ARBA00022603"/>
    </source>
</evidence>
<dbReference type="GO" id="GO:0009007">
    <property type="term" value="F:site-specific DNA-methyltransferase (adenine-specific) activity"/>
    <property type="evidence" value="ECO:0007669"/>
    <property type="project" value="UniProtKB-EC"/>
</dbReference>
<dbReference type="Proteomes" id="UP000216033">
    <property type="component" value="Unassembled WGS sequence"/>
</dbReference>
<dbReference type="PROSITE" id="PS00092">
    <property type="entry name" value="N6_MTASE"/>
    <property type="match status" value="1"/>
</dbReference>
<dbReference type="SUPFAM" id="SSF53335">
    <property type="entry name" value="S-adenosyl-L-methionine-dependent methyltransferases"/>
    <property type="match status" value="1"/>
</dbReference>
<dbReference type="InterPro" id="IPR029063">
    <property type="entry name" value="SAM-dependent_MTases_sf"/>
</dbReference>
<evidence type="ECO:0000313" key="7">
    <source>
        <dbReference type="EMBL" id="PAL21031.1"/>
    </source>
</evidence>
<feature type="domain" description="DNA methylase N-4/N-6" evidence="6">
    <location>
        <begin position="21"/>
        <end position="235"/>
    </location>
</feature>
<evidence type="ECO:0000256" key="3">
    <source>
        <dbReference type="ARBA" id="ARBA00022679"/>
    </source>
</evidence>
<dbReference type="InterPro" id="IPR002052">
    <property type="entry name" value="DNA_methylase_N6_adenine_CS"/>
</dbReference>
<evidence type="ECO:0000256" key="4">
    <source>
        <dbReference type="ARBA" id="ARBA00047942"/>
    </source>
</evidence>
<evidence type="ECO:0000256" key="1">
    <source>
        <dbReference type="ARBA" id="ARBA00006594"/>
    </source>
</evidence>
<dbReference type="GO" id="GO:0003677">
    <property type="term" value="F:DNA binding"/>
    <property type="evidence" value="ECO:0007669"/>
    <property type="project" value="InterPro"/>
</dbReference>
<evidence type="ECO:0000256" key="5">
    <source>
        <dbReference type="RuleBase" id="RU362026"/>
    </source>
</evidence>
<dbReference type="PANTHER" id="PTHR13370:SF3">
    <property type="entry name" value="TRNA (GUANINE(10)-N2)-METHYLTRANSFERASE HOMOLOG"/>
    <property type="match status" value="1"/>
</dbReference>
<dbReference type="EMBL" id="NDFP01000015">
    <property type="protein sequence ID" value="PAL21031.1"/>
    <property type="molecule type" value="Genomic_DNA"/>
</dbReference>
<keyword evidence="3" id="KW-0808">Transferase</keyword>
<dbReference type="GO" id="GO:0005737">
    <property type="term" value="C:cytoplasm"/>
    <property type="evidence" value="ECO:0007669"/>
    <property type="project" value="TreeGrafter"/>
</dbReference>
<sequence length="271" mass="30217">MRNLFCGDCLEILPHIENGSIDLVLADPPYGITACKWDSIIPLDALWPEIRRVLSPTGIVVLTSAQPFTTALISSNMRDFRYDLIWEKPLATGHLNAKKMPMRAHESICVFGRGKTYNPQKTVGHKRETRTVARGSTDRCYGSQSGTTSYDSTERYPRSVVVFGKDPDRHNGAKGLHPAQKPLLLMDYLVKTYSNEGDTVLDFCMGSGTTGVSALRNKRCFIGIEKDPEYFDMATRRIDDVGRNFKELESPASSSVNLELFVTMENMGIPA</sequence>
<evidence type="ECO:0000313" key="8">
    <source>
        <dbReference type="Proteomes" id="UP000216033"/>
    </source>
</evidence>
<dbReference type="PANTHER" id="PTHR13370">
    <property type="entry name" value="RNA METHYLASE-RELATED"/>
    <property type="match status" value="1"/>
</dbReference>
<dbReference type="InterPro" id="IPR002941">
    <property type="entry name" value="DNA_methylase_N4/N6"/>
</dbReference>
<dbReference type="RefSeq" id="WP_095351824.1">
    <property type="nucleotide sequence ID" value="NZ_NDFO01000016.1"/>
</dbReference>
<dbReference type="CDD" id="cd02440">
    <property type="entry name" value="AdoMet_MTases"/>
    <property type="match status" value="1"/>
</dbReference>